<accession>A0A9W7C8J3</accession>
<keyword evidence="1" id="KW-0812">Transmembrane</keyword>
<protein>
    <submittedName>
        <fullName evidence="2">Uncharacterized protein</fullName>
    </submittedName>
</protein>
<comment type="caution">
    <text evidence="2">The sequence shown here is derived from an EMBL/GenBank/DDBJ whole genome shotgun (WGS) entry which is preliminary data.</text>
</comment>
<reference evidence="2" key="1">
    <citation type="submission" date="2022-07" db="EMBL/GenBank/DDBJ databases">
        <title>Genome analysis of Parmales, a sister group of diatoms, reveals the evolutionary specialization of diatoms from phago-mixotrophs to photoautotrophs.</title>
        <authorList>
            <person name="Ban H."/>
            <person name="Sato S."/>
            <person name="Yoshikawa S."/>
            <person name="Kazumasa Y."/>
            <person name="Nakamura Y."/>
            <person name="Ichinomiya M."/>
            <person name="Saitoh K."/>
            <person name="Sato N."/>
            <person name="Blanc-Mathieu R."/>
            <person name="Endo H."/>
            <person name="Kuwata A."/>
            <person name="Ogata H."/>
        </authorList>
    </citation>
    <scope>NUCLEOTIDE SEQUENCE</scope>
</reference>
<sequence>MSDLLSGGAWVDFCDFFDAQLSSVHILPPHTRTKGKSILFVVATLVMMWGTVHYHFGYMNFLLACIPSGVILTLIYAEKELSKDD</sequence>
<proteinExistence type="predicted"/>
<dbReference type="OrthoDB" id="10329221at2759"/>
<evidence type="ECO:0000313" key="3">
    <source>
        <dbReference type="Proteomes" id="UP001165082"/>
    </source>
</evidence>
<evidence type="ECO:0000256" key="1">
    <source>
        <dbReference type="SAM" id="Phobius"/>
    </source>
</evidence>
<dbReference type="AlphaFoldDB" id="A0A9W7C8J3"/>
<gene>
    <name evidence="2" type="ORF">TrRE_jg7638</name>
</gene>
<dbReference type="EMBL" id="BRXZ01000048">
    <property type="protein sequence ID" value="GMI03822.1"/>
    <property type="molecule type" value="Genomic_DNA"/>
</dbReference>
<name>A0A9W7C8J3_9STRA</name>
<feature type="transmembrane region" description="Helical" evidence="1">
    <location>
        <begin position="58"/>
        <end position="77"/>
    </location>
</feature>
<evidence type="ECO:0000313" key="2">
    <source>
        <dbReference type="EMBL" id="GMI03822.1"/>
    </source>
</evidence>
<dbReference type="Proteomes" id="UP001165082">
    <property type="component" value="Unassembled WGS sequence"/>
</dbReference>
<keyword evidence="1" id="KW-0472">Membrane</keyword>
<keyword evidence="3" id="KW-1185">Reference proteome</keyword>
<keyword evidence="1" id="KW-1133">Transmembrane helix</keyword>
<organism evidence="2 3">
    <name type="scientific">Triparma retinervis</name>
    <dbReference type="NCBI Taxonomy" id="2557542"/>
    <lineage>
        <taxon>Eukaryota</taxon>
        <taxon>Sar</taxon>
        <taxon>Stramenopiles</taxon>
        <taxon>Ochrophyta</taxon>
        <taxon>Bolidophyceae</taxon>
        <taxon>Parmales</taxon>
        <taxon>Triparmaceae</taxon>
        <taxon>Triparma</taxon>
    </lineage>
</organism>